<name>A0A9D1NGB3_9FIRM</name>
<evidence type="ECO:0000313" key="4">
    <source>
        <dbReference type="EMBL" id="HIV02360.1"/>
    </source>
</evidence>
<dbReference type="SUPFAM" id="SSF55797">
    <property type="entry name" value="PR-1-like"/>
    <property type="match status" value="1"/>
</dbReference>
<organism evidence="4 5">
    <name type="scientific">Candidatus Aphodoplasma excrementigallinarum</name>
    <dbReference type="NCBI Taxonomy" id="2840673"/>
    <lineage>
        <taxon>Bacteria</taxon>
        <taxon>Bacillati</taxon>
        <taxon>Bacillota</taxon>
        <taxon>Clostridia</taxon>
        <taxon>Eubacteriales</taxon>
        <taxon>Candidatus Aphodoplasma</taxon>
    </lineage>
</organism>
<sequence>MPKRIFACCLLLCALSGLGFGYAAAGADTAEPVIERSDIGIFLNGTYQTDSAARGVLVGARTLVPLRFISESLGADVAWEEATQTVTVTSGAVTNVVRIGEYSAQKTADGSTQTISLDACPMLIDDRTYVPVRYIAESMDRLVDWSSAQNAVLICDAPAVVWNGAAVSFSDGMDGVREAYGEPEEAFDSGKGFNWYVYHANTPDLMLFGEKDGAITEFFSLSDGAEFNAVVLSSLTKEELAQRSTPLVEFFYDDIGARYGGVYFSTQGKANMAYDPTETEEEIAAAESRVIELVTNALRAKYAGLAPLVRDEAAASAARKHCTDMQVNGYFGHTGLDGSRPSERYERESGAQQWSKLGENLALNKNAFSACFAWLNSAPHRECMLDGEYGYLGVGADYTNRDKRENYYGQIYVKN</sequence>
<reference evidence="4" key="1">
    <citation type="submission" date="2020-10" db="EMBL/GenBank/DDBJ databases">
        <authorList>
            <person name="Gilroy R."/>
        </authorList>
    </citation>
    <scope>NUCLEOTIDE SEQUENCE</scope>
    <source>
        <strain evidence="4">4920</strain>
    </source>
</reference>
<evidence type="ECO:0000313" key="5">
    <source>
        <dbReference type="Proteomes" id="UP000886743"/>
    </source>
</evidence>
<dbReference type="PANTHER" id="PTHR31157:SF1">
    <property type="entry name" value="SCP DOMAIN-CONTAINING PROTEIN"/>
    <property type="match status" value="1"/>
</dbReference>
<dbReference type="PANTHER" id="PTHR31157">
    <property type="entry name" value="SCP DOMAIN-CONTAINING PROTEIN"/>
    <property type="match status" value="1"/>
</dbReference>
<dbReference type="CDD" id="cd05379">
    <property type="entry name" value="CAP_bacterial"/>
    <property type="match status" value="1"/>
</dbReference>
<protein>
    <submittedName>
        <fullName evidence="4">Uncharacterized protein</fullName>
    </submittedName>
</protein>
<keyword evidence="1" id="KW-0732">Signal</keyword>
<dbReference type="Pfam" id="PF07833">
    <property type="entry name" value="Cu_amine_oxidN1"/>
    <property type="match status" value="1"/>
</dbReference>
<dbReference type="AlphaFoldDB" id="A0A9D1NGB3"/>
<evidence type="ECO:0000256" key="1">
    <source>
        <dbReference type="SAM" id="SignalP"/>
    </source>
</evidence>
<dbReference type="InterPro" id="IPR012854">
    <property type="entry name" value="Cu_amine_oxidase-like_N"/>
</dbReference>
<feature type="chain" id="PRO_5039192140" evidence="1">
    <location>
        <begin position="26"/>
        <end position="415"/>
    </location>
</feature>
<gene>
    <name evidence="4" type="ORF">IAC74_02205</name>
</gene>
<dbReference type="Pfam" id="PF00188">
    <property type="entry name" value="CAP"/>
    <property type="match status" value="1"/>
</dbReference>
<dbReference type="EMBL" id="DVOF01000065">
    <property type="protein sequence ID" value="HIV02360.1"/>
    <property type="molecule type" value="Genomic_DNA"/>
</dbReference>
<feature type="domain" description="Copper amine oxidase-like N-terminal" evidence="3">
    <location>
        <begin position="50"/>
        <end position="154"/>
    </location>
</feature>
<evidence type="ECO:0000259" key="3">
    <source>
        <dbReference type="Pfam" id="PF07833"/>
    </source>
</evidence>
<dbReference type="Gene3D" id="3.30.457.10">
    <property type="entry name" value="Copper amine oxidase-like, N-terminal domain"/>
    <property type="match status" value="1"/>
</dbReference>
<feature type="domain" description="SCP" evidence="2">
    <location>
        <begin position="295"/>
        <end position="412"/>
    </location>
</feature>
<dbReference type="InterPro" id="IPR014044">
    <property type="entry name" value="CAP_dom"/>
</dbReference>
<dbReference type="SUPFAM" id="SSF55383">
    <property type="entry name" value="Copper amine oxidase, domain N"/>
    <property type="match status" value="1"/>
</dbReference>
<evidence type="ECO:0000259" key="2">
    <source>
        <dbReference type="Pfam" id="PF00188"/>
    </source>
</evidence>
<reference evidence="4" key="2">
    <citation type="journal article" date="2021" name="PeerJ">
        <title>Extensive microbial diversity within the chicken gut microbiome revealed by metagenomics and culture.</title>
        <authorList>
            <person name="Gilroy R."/>
            <person name="Ravi A."/>
            <person name="Getino M."/>
            <person name="Pursley I."/>
            <person name="Horton D.L."/>
            <person name="Alikhan N.F."/>
            <person name="Baker D."/>
            <person name="Gharbi K."/>
            <person name="Hall N."/>
            <person name="Watson M."/>
            <person name="Adriaenssens E.M."/>
            <person name="Foster-Nyarko E."/>
            <person name="Jarju S."/>
            <person name="Secka A."/>
            <person name="Antonio M."/>
            <person name="Oren A."/>
            <person name="Chaudhuri R.R."/>
            <person name="La Ragione R."/>
            <person name="Hildebrand F."/>
            <person name="Pallen M.J."/>
        </authorList>
    </citation>
    <scope>NUCLEOTIDE SEQUENCE</scope>
    <source>
        <strain evidence="4">4920</strain>
    </source>
</reference>
<dbReference type="Gene3D" id="3.40.33.10">
    <property type="entry name" value="CAP"/>
    <property type="match status" value="1"/>
</dbReference>
<dbReference type="InterPro" id="IPR036582">
    <property type="entry name" value="Mao_N_sf"/>
</dbReference>
<dbReference type="InterPro" id="IPR035940">
    <property type="entry name" value="CAP_sf"/>
</dbReference>
<feature type="signal peptide" evidence="1">
    <location>
        <begin position="1"/>
        <end position="25"/>
    </location>
</feature>
<proteinExistence type="predicted"/>
<accession>A0A9D1NGB3</accession>
<dbReference type="Proteomes" id="UP000886743">
    <property type="component" value="Unassembled WGS sequence"/>
</dbReference>
<comment type="caution">
    <text evidence="4">The sequence shown here is derived from an EMBL/GenBank/DDBJ whole genome shotgun (WGS) entry which is preliminary data.</text>
</comment>